<feature type="transmembrane region" description="Helical" evidence="1">
    <location>
        <begin position="55"/>
        <end position="76"/>
    </location>
</feature>
<organism evidence="2 4">
    <name type="scientific">Pseudomonas piscis</name>
    <dbReference type="NCBI Taxonomy" id="2614538"/>
    <lineage>
        <taxon>Bacteria</taxon>
        <taxon>Pseudomonadati</taxon>
        <taxon>Pseudomonadota</taxon>
        <taxon>Gammaproteobacteria</taxon>
        <taxon>Pseudomonadales</taxon>
        <taxon>Pseudomonadaceae</taxon>
        <taxon>Pseudomonas</taxon>
    </lineage>
</organism>
<accession>U6ZNE5</accession>
<evidence type="ECO:0000313" key="4">
    <source>
        <dbReference type="Proteomes" id="UP000486534"/>
    </source>
</evidence>
<reference evidence="2 4" key="1">
    <citation type="submission" date="2019-10" db="EMBL/GenBank/DDBJ databases">
        <title>Pseudomonas dajingensis sp. nov., isolated from the profound head ulcers of farmed Murray cod (Maccullochella peelii peelii).</title>
        <authorList>
            <person name="Liu Y."/>
        </authorList>
    </citation>
    <scope>NUCLEOTIDE SEQUENCE [LARGE SCALE GENOMIC DNA]</scope>
    <source>
        <strain evidence="2 4">MC042</strain>
    </source>
</reference>
<dbReference type="EMBL" id="CP133164">
    <property type="protein sequence ID" value="WMN20051.1"/>
    <property type="molecule type" value="Genomic_DNA"/>
</dbReference>
<name>U6ZNE5_9PSED</name>
<keyword evidence="1" id="KW-1133">Transmembrane helix</keyword>
<keyword evidence="5" id="KW-1185">Reference proteome</keyword>
<proteinExistence type="predicted"/>
<dbReference type="AlphaFoldDB" id="U6ZNE5"/>
<dbReference type="Proteomes" id="UP000486534">
    <property type="component" value="Unassembled WGS sequence"/>
</dbReference>
<feature type="transmembrane region" description="Helical" evidence="1">
    <location>
        <begin position="148"/>
        <end position="165"/>
    </location>
</feature>
<gene>
    <name evidence="2" type="ORF">GDH07_09600</name>
    <name evidence="3" type="ORF">QL104_11885</name>
</gene>
<accession>A0A7X1U420</accession>
<evidence type="ECO:0000256" key="1">
    <source>
        <dbReference type="SAM" id="Phobius"/>
    </source>
</evidence>
<keyword evidence="1" id="KW-0812">Transmembrane</keyword>
<evidence type="ECO:0000313" key="3">
    <source>
        <dbReference type="EMBL" id="WMN20051.1"/>
    </source>
</evidence>
<evidence type="ECO:0000313" key="5">
    <source>
        <dbReference type="Proteomes" id="UP001237292"/>
    </source>
</evidence>
<evidence type="ECO:0000313" key="2">
    <source>
        <dbReference type="EMBL" id="MQA53565.1"/>
    </source>
</evidence>
<sequence length="167" mass="17215">MSCETLDPTLPPPVAPAVSTAGWQRLALLPLVILAGMGLSVEAGLLGPLGAQVGHLWATLSIFGVGAALLALLLLFSGPQPGPALSQLPRWQLLGGVLGPIYVVVLTLATPHIGIAMTMIAILSGQVGKSVLIDHFGWFGSARKPVNAERWLALVLIVGALILIARG</sequence>
<feature type="transmembrane region" description="Helical" evidence="1">
    <location>
        <begin position="97"/>
        <end position="123"/>
    </location>
</feature>
<dbReference type="Pfam" id="PF04657">
    <property type="entry name" value="DMT_YdcZ"/>
    <property type="match status" value="1"/>
</dbReference>
<reference evidence="3 5" key="2">
    <citation type="journal article" date="2023" name="Access Microbiol">
        <title>The genome of a steinernematid-associated Pseudomonas piscis bacterium encodes the biosynthesis of insect toxins.</title>
        <authorList>
            <person name="Awori R.M."/>
            <person name="Hendre P."/>
            <person name="Amugune N.O."/>
        </authorList>
    </citation>
    <scope>NUCLEOTIDE SEQUENCE [LARGE SCALE GENOMIC DNA]</scope>
    <source>
        <strain evidence="3 5">75</strain>
    </source>
</reference>
<dbReference type="PANTHER" id="PTHR34821">
    <property type="entry name" value="INNER MEMBRANE PROTEIN YDCZ"/>
    <property type="match status" value="1"/>
</dbReference>
<keyword evidence="1" id="KW-0472">Membrane</keyword>
<dbReference type="RefSeq" id="WP_022643680.1">
    <property type="nucleotide sequence ID" value="NZ_AVOY01000198.1"/>
</dbReference>
<dbReference type="GO" id="GO:0005886">
    <property type="term" value="C:plasma membrane"/>
    <property type="evidence" value="ECO:0007669"/>
    <property type="project" value="TreeGrafter"/>
</dbReference>
<dbReference type="PANTHER" id="PTHR34821:SF2">
    <property type="entry name" value="INNER MEMBRANE PROTEIN YDCZ"/>
    <property type="match status" value="1"/>
</dbReference>
<dbReference type="InterPro" id="IPR006750">
    <property type="entry name" value="YdcZ"/>
</dbReference>
<feature type="transmembrane region" description="Helical" evidence="1">
    <location>
        <begin position="26"/>
        <end position="49"/>
    </location>
</feature>
<dbReference type="EMBL" id="WHUV01000001">
    <property type="protein sequence ID" value="MQA53565.1"/>
    <property type="molecule type" value="Genomic_DNA"/>
</dbReference>
<protein>
    <submittedName>
        <fullName evidence="3">DMT family transporter</fullName>
    </submittedName>
    <submittedName>
        <fullName evidence="2">EamA-like transporter family protein</fullName>
    </submittedName>
</protein>
<dbReference type="Proteomes" id="UP001237292">
    <property type="component" value="Chromosome"/>
</dbReference>